<gene>
    <name evidence="6" type="ORF">LLUT_LOCUS11406</name>
</gene>
<feature type="repeat" description="ARM" evidence="4">
    <location>
        <begin position="191"/>
        <end position="219"/>
    </location>
</feature>
<dbReference type="InterPro" id="IPR044282">
    <property type="entry name" value="ABAP1/ARIA"/>
</dbReference>
<dbReference type="Pfam" id="PF02985">
    <property type="entry name" value="HEAT"/>
    <property type="match status" value="1"/>
</dbReference>
<dbReference type="InterPro" id="IPR016024">
    <property type="entry name" value="ARM-type_fold"/>
</dbReference>
<sequence>MAPSRTNVKRKLEHHLDKENEEAEDLRYSKVLVLDSDHDALPDIHRNVSLLTSSDSPSINTALLFLSQFATNEEFVDAIIESGAVPALVKHLQLQQQQQQQQDPILNNPYRYDVQTKCAYILGLLAVKQEHQLLIHNAGAIPYLIDLLKMWDRHNKTIPLGLPSLVRRAADAITNLAHENSIIKNFLRIKCAIPPLVQLLEFTDTKVQRAATGALRTLAFKNFDNKKQIIGCNALPPLTILLQSQDPTLHYEAVGVIGNLVHSSSPDIKKDVLLAGVLQPVIGLLSSSCSESQREAALLIGQFATIDSDCKNHIAQRGGIKPLVDMLKSSDAHVREMSAFALGRLAQNSHNQAGIAHNGGIEPLLTLLGSKNGAIQHNAAFALYGLSDNEDNVASIIKAGGLQKLQEGYFRAQPTKECVAKTLKRLEEKMHGLVLRHVLYLMRFEQKSIQIRIALALAHLCSDNNCKSIFIDNNGLELLLDLLECTSLKQRCDAAAALYKLATKATSSPLVDAAPPSPTLQVYLGEQYVNNPKDSDVTFLVEGKRFYAHRKCLLASSDTFRAMLDGGYREREGKDIEIPNINWGIFELMMRYIYTGTVDVNLDIAHDLLEAADQYLLEGLKRLCEYVISQDISVDNVFEMYNMSQPFNARSLRHACILFMLEHYEKLRTEPWFCSLVHSSIPDIRQLFSTLLTKSYSADS</sequence>
<evidence type="ECO:0000256" key="4">
    <source>
        <dbReference type="PROSITE-ProRule" id="PRU00259"/>
    </source>
</evidence>
<feature type="repeat" description="ARM" evidence="4">
    <location>
        <begin position="318"/>
        <end position="360"/>
    </location>
</feature>
<comment type="subcellular location">
    <subcellularLocation>
        <location evidence="1">Endomembrane system</location>
        <topology evidence="1">Peripheral membrane protein</topology>
    </subcellularLocation>
</comment>
<evidence type="ECO:0000259" key="5">
    <source>
        <dbReference type="PROSITE" id="PS50097"/>
    </source>
</evidence>
<dbReference type="PROSITE" id="PS50176">
    <property type="entry name" value="ARM_REPEAT"/>
    <property type="match status" value="4"/>
</dbReference>
<organism evidence="6 7">
    <name type="scientific">Lupinus luteus</name>
    <name type="common">European yellow lupine</name>
    <dbReference type="NCBI Taxonomy" id="3873"/>
    <lineage>
        <taxon>Eukaryota</taxon>
        <taxon>Viridiplantae</taxon>
        <taxon>Streptophyta</taxon>
        <taxon>Embryophyta</taxon>
        <taxon>Tracheophyta</taxon>
        <taxon>Spermatophyta</taxon>
        <taxon>Magnoliopsida</taxon>
        <taxon>eudicotyledons</taxon>
        <taxon>Gunneridae</taxon>
        <taxon>Pentapetalae</taxon>
        <taxon>rosids</taxon>
        <taxon>fabids</taxon>
        <taxon>Fabales</taxon>
        <taxon>Fabaceae</taxon>
        <taxon>Papilionoideae</taxon>
        <taxon>50 kb inversion clade</taxon>
        <taxon>genistoids sensu lato</taxon>
        <taxon>core genistoids</taxon>
        <taxon>Genisteae</taxon>
        <taxon>Lupinus</taxon>
    </lineage>
</organism>
<name>A0AAV1WNH0_LUPLU</name>
<dbReference type="Gene3D" id="1.25.10.10">
    <property type="entry name" value="Leucine-rich Repeat Variant"/>
    <property type="match status" value="2"/>
</dbReference>
<dbReference type="AlphaFoldDB" id="A0AAV1WNH0"/>
<dbReference type="SMART" id="SM00185">
    <property type="entry name" value="ARM"/>
    <property type="match status" value="8"/>
</dbReference>
<feature type="domain" description="BTB" evidence="5">
    <location>
        <begin position="535"/>
        <end position="602"/>
    </location>
</feature>
<dbReference type="InterPro" id="IPR000357">
    <property type="entry name" value="HEAT"/>
</dbReference>
<dbReference type="Pfam" id="PF00651">
    <property type="entry name" value="BTB"/>
    <property type="match status" value="1"/>
</dbReference>
<feature type="repeat" description="ARM" evidence="4">
    <location>
        <begin position="139"/>
        <end position="181"/>
    </location>
</feature>
<comment type="caution">
    <text evidence="6">The sequence shown here is derived from an EMBL/GenBank/DDBJ whole genome shotgun (WGS) entry which is preliminary data.</text>
</comment>
<evidence type="ECO:0000256" key="3">
    <source>
        <dbReference type="ARBA" id="ARBA00022737"/>
    </source>
</evidence>
<dbReference type="SMART" id="SM00225">
    <property type="entry name" value="BTB"/>
    <property type="match status" value="1"/>
</dbReference>
<dbReference type="PROSITE" id="PS50097">
    <property type="entry name" value="BTB"/>
    <property type="match status" value="1"/>
</dbReference>
<dbReference type="InterPro" id="IPR011333">
    <property type="entry name" value="SKP1/BTB/POZ_sf"/>
</dbReference>
<dbReference type="SUPFAM" id="SSF48371">
    <property type="entry name" value="ARM repeat"/>
    <property type="match status" value="2"/>
</dbReference>
<evidence type="ECO:0000256" key="1">
    <source>
        <dbReference type="ARBA" id="ARBA00004184"/>
    </source>
</evidence>
<protein>
    <recommendedName>
        <fullName evidence="5">BTB domain-containing protein</fullName>
    </recommendedName>
</protein>
<keyword evidence="3" id="KW-0677">Repeat</keyword>
<dbReference type="InterPro" id="IPR000210">
    <property type="entry name" value="BTB/POZ_dom"/>
</dbReference>
<dbReference type="Gene3D" id="3.30.710.10">
    <property type="entry name" value="Potassium Channel Kv1.1, Chain A"/>
    <property type="match status" value="1"/>
</dbReference>
<dbReference type="InterPro" id="IPR000225">
    <property type="entry name" value="Armadillo"/>
</dbReference>
<accession>A0AAV1WNH0</accession>
<dbReference type="InterPro" id="IPR011989">
    <property type="entry name" value="ARM-like"/>
</dbReference>
<reference evidence="6 7" key="1">
    <citation type="submission" date="2024-03" db="EMBL/GenBank/DDBJ databases">
        <authorList>
            <person name="Martinez-Hernandez J."/>
        </authorList>
    </citation>
    <scope>NUCLEOTIDE SEQUENCE [LARGE SCALE GENOMIC DNA]</scope>
</reference>
<dbReference type="SUPFAM" id="SSF54695">
    <property type="entry name" value="POZ domain"/>
    <property type="match status" value="1"/>
</dbReference>
<dbReference type="Pfam" id="PF00514">
    <property type="entry name" value="Arm"/>
    <property type="match status" value="2"/>
</dbReference>
<evidence type="ECO:0000313" key="6">
    <source>
        <dbReference type="EMBL" id="CAL0310346.1"/>
    </source>
</evidence>
<dbReference type="PANTHER" id="PTHR46710:SF11">
    <property type="entry name" value="ARMADILLO BTB ARABIDOPSIS PROTEIN 1"/>
    <property type="match status" value="1"/>
</dbReference>
<dbReference type="GO" id="GO:0012505">
    <property type="term" value="C:endomembrane system"/>
    <property type="evidence" value="ECO:0007669"/>
    <property type="project" value="UniProtKB-SubCell"/>
</dbReference>
<evidence type="ECO:0000313" key="7">
    <source>
        <dbReference type="Proteomes" id="UP001497480"/>
    </source>
</evidence>
<evidence type="ECO:0000256" key="2">
    <source>
        <dbReference type="ARBA" id="ARBA00004906"/>
    </source>
</evidence>
<keyword evidence="7" id="KW-1185">Reference proteome</keyword>
<proteinExistence type="predicted"/>
<dbReference type="Proteomes" id="UP001497480">
    <property type="component" value="Unassembled WGS sequence"/>
</dbReference>
<dbReference type="PANTHER" id="PTHR46710">
    <property type="entry name" value="ARM REPEAT PROTEIN INTERACTING WITH ABF2"/>
    <property type="match status" value="1"/>
</dbReference>
<comment type="pathway">
    <text evidence="2">Protein modification; protein ubiquitination.</text>
</comment>
<feature type="repeat" description="ARM" evidence="4">
    <location>
        <begin position="359"/>
        <end position="401"/>
    </location>
</feature>
<dbReference type="EMBL" id="CAXHTB010000008">
    <property type="protein sequence ID" value="CAL0310346.1"/>
    <property type="molecule type" value="Genomic_DNA"/>
</dbReference>